<feature type="compositionally biased region" description="Polar residues" evidence="5">
    <location>
        <begin position="25"/>
        <end position="40"/>
    </location>
</feature>
<dbReference type="GO" id="GO:0044281">
    <property type="term" value="P:small molecule metabolic process"/>
    <property type="evidence" value="ECO:0007669"/>
    <property type="project" value="UniProtKB-ARBA"/>
</dbReference>
<evidence type="ECO:0000256" key="3">
    <source>
        <dbReference type="ARBA" id="ARBA00022801"/>
    </source>
</evidence>
<evidence type="ECO:0000256" key="2">
    <source>
        <dbReference type="ARBA" id="ARBA00007958"/>
    </source>
</evidence>
<organism evidence="6 7">
    <name type="scientific">Halopiger aswanensis</name>
    <dbReference type="NCBI Taxonomy" id="148449"/>
    <lineage>
        <taxon>Archaea</taxon>
        <taxon>Methanobacteriati</taxon>
        <taxon>Methanobacteriota</taxon>
        <taxon>Stenosarchaea group</taxon>
        <taxon>Halobacteria</taxon>
        <taxon>Halobacteriales</taxon>
        <taxon>Natrialbaceae</taxon>
        <taxon>Halopiger</taxon>
    </lineage>
</organism>
<proteinExistence type="inferred from homology"/>
<protein>
    <submittedName>
        <fullName evidence="6">Putative hydrolase of the HAD superfamily</fullName>
    </submittedName>
</protein>
<evidence type="ECO:0000256" key="5">
    <source>
        <dbReference type="SAM" id="MobiDB-lite"/>
    </source>
</evidence>
<dbReference type="SUPFAM" id="SSF56784">
    <property type="entry name" value="HAD-like"/>
    <property type="match status" value="1"/>
</dbReference>
<reference evidence="6 7" key="1">
    <citation type="submission" date="2018-09" db="EMBL/GenBank/DDBJ databases">
        <title>Genomic Encyclopedia of Archaeal and Bacterial Type Strains, Phase II (KMG-II): from individual species to whole genera.</title>
        <authorList>
            <person name="Goeker M."/>
        </authorList>
    </citation>
    <scope>NUCLEOTIDE SEQUENCE [LARGE SCALE GENOMIC DNA]</scope>
    <source>
        <strain evidence="6 7">DSM 13151</strain>
    </source>
</reference>
<evidence type="ECO:0000256" key="4">
    <source>
        <dbReference type="ARBA" id="ARBA00022842"/>
    </source>
</evidence>
<evidence type="ECO:0000313" key="6">
    <source>
        <dbReference type="EMBL" id="RKD94699.1"/>
    </source>
</evidence>
<dbReference type="InterPro" id="IPR036412">
    <property type="entry name" value="HAD-like_sf"/>
</dbReference>
<evidence type="ECO:0000256" key="1">
    <source>
        <dbReference type="ARBA" id="ARBA00001946"/>
    </source>
</evidence>
<dbReference type="GO" id="GO:0016787">
    <property type="term" value="F:hydrolase activity"/>
    <property type="evidence" value="ECO:0007669"/>
    <property type="project" value="UniProtKB-KW"/>
</dbReference>
<comment type="cofactor">
    <cofactor evidence="1">
        <name>Mg(2+)</name>
        <dbReference type="ChEBI" id="CHEBI:18420"/>
    </cofactor>
</comment>
<keyword evidence="4" id="KW-0460">Magnesium</keyword>
<feature type="region of interest" description="Disordered" evidence="5">
    <location>
        <begin position="25"/>
        <end position="63"/>
    </location>
</feature>
<comment type="caution">
    <text evidence="6">The sequence shown here is derived from an EMBL/GenBank/DDBJ whole genome shotgun (WGS) entry which is preliminary data.</text>
</comment>
<feature type="region of interest" description="Disordered" evidence="5">
    <location>
        <begin position="177"/>
        <end position="210"/>
    </location>
</feature>
<evidence type="ECO:0000313" key="7">
    <source>
        <dbReference type="Proteomes" id="UP000283805"/>
    </source>
</evidence>
<dbReference type="InterPro" id="IPR006439">
    <property type="entry name" value="HAD-SF_hydro_IA"/>
</dbReference>
<dbReference type="InterPro" id="IPR051400">
    <property type="entry name" value="HAD-like_hydrolase"/>
</dbReference>
<dbReference type="Proteomes" id="UP000283805">
    <property type="component" value="Unassembled WGS sequence"/>
</dbReference>
<gene>
    <name evidence="6" type="ORF">ATJ93_1538</name>
</gene>
<name>A0A419WGU9_9EURY</name>
<dbReference type="NCBIfam" id="TIGR01549">
    <property type="entry name" value="HAD-SF-IA-v1"/>
    <property type="match status" value="1"/>
</dbReference>
<dbReference type="PANTHER" id="PTHR46470">
    <property type="entry name" value="N-ACYLNEURAMINATE-9-PHOSPHATASE"/>
    <property type="match status" value="1"/>
</dbReference>
<dbReference type="Pfam" id="PF00702">
    <property type="entry name" value="Hydrolase"/>
    <property type="match status" value="1"/>
</dbReference>
<dbReference type="EMBL" id="RAPO01000002">
    <property type="protein sequence ID" value="RKD94699.1"/>
    <property type="molecule type" value="Genomic_DNA"/>
</dbReference>
<accession>A0A419WGU9</accession>
<comment type="similarity">
    <text evidence="2">Belongs to the HAD-like hydrolase superfamily.</text>
</comment>
<keyword evidence="3 6" id="KW-0378">Hydrolase</keyword>
<dbReference type="InterPro" id="IPR023214">
    <property type="entry name" value="HAD_sf"/>
</dbReference>
<keyword evidence="7" id="KW-1185">Reference proteome</keyword>
<dbReference type="Gene3D" id="3.40.50.1000">
    <property type="entry name" value="HAD superfamily/HAD-like"/>
    <property type="match status" value="1"/>
</dbReference>
<sequence>MSSARAGDADVEAICFGLDGTLCTETQPTATGLESESDASTAGVRRQYPGEQQEEPVPAGDGGWAIADERKAIRDRTSVAPVPGARAVLETLSDEYRLGVVTNGAPDLQRAKLEAAGLDGYVETVVCGGYETPAKPAPEPFDVALEELDSSPDRAVHVGHSLSPDVAGARSAGLRSVWIPRTGGESAPKQPEPTPAYTLESLRALTTPPW</sequence>
<dbReference type="AlphaFoldDB" id="A0A419WGU9"/>
<dbReference type="OrthoDB" id="27736at2157"/>
<dbReference type="RefSeq" id="WP_120244026.1">
    <property type="nucleotide sequence ID" value="NZ_RAPO01000002.1"/>
</dbReference>